<dbReference type="InterPro" id="IPR039448">
    <property type="entry name" value="Beta_helix"/>
</dbReference>
<dbReference type="Pfam" id="PF13229">
    <property type="entry name" value="Beta_helix"/>
    <property type="match status" value="1"/>
</dbReference>
<dbReference type="Gene3D" id="1.20.1280.50">
    <property type="match status" value="1"/>
</dbReference>
<dbReference type="CDD" id="cd22090">
    <property type="entry name" value="F-box_FBXO10"/>
    <property type="match status" value="1"/>
</dbReference>
<feature type="compositionally biased region" description="Low complexity" evidence="4">
    <location>
        <begin position="347"/>
        <end position="357"/>
    </location>
</feature>
<dbReference type="Gene3D" id="2.160.20.10">
    <property type="entry name" value="Single-stranded right-handed beta-helix, Pectin lyase-like"/>
    <property type="match status" value="3"/>
</dbReference>
<evidence type="ECO:0000256" key="3">
    <source>
        <dbReference type="ARBA" id="ARBA00022786"/>
    </source>
</evidence>
<evidence type="ECO:0000256" key="4">
    <source>
        <dbReference type="SAM" id="MobiDB-lite"/>
    </source>
</evidence>
<reference evidence="6" key="1">
    <citation type="submission" date="2025-08" db="UniProtKB">
        <authorList>
            <consortium name="Ensembl"/>
        </authorList>
    </citation>
    <scope>IDENTIFICATION</scope>
</reference>
<dbReference type="InterPro" id="IPR007742">
    <property type="entry name" value="NosD_dom"/>
</dbReference>
<dbReference type="PROSITE" id="PS50181">
    <property type="entry name" value="FBOX"/>
    <property type="match status" value="1"/>
</dbReference>
<evidence type="ECO:0000313" key="6">
    <source>
        <dbReference type="Ensembl" id="ENSSSCP00025044082.1"/>
    </source>
</evidence>
<dbReference type="InterPro" id="IPR022441">
    <property type="entry name" value="Para_beta_helix_rpt-2"/>
</dbReference>
<feature type="region of interest" description="Disordered" evidence="4">
    <location>
        <begin position="311"/>
        <end position="365"/>
    </location>
</feature>
<dbReference type="PANTHER" id="PTHR22990">
    <property type="entry name" value="F-BOX ONLY PROTEIN"/>
    <property type="match status" value="1"/>
</dbReference>
<feature type="domain" description="F-box" evidence="5">
    <location>
        <begin position="1"/>
        <end position="48"/>
    </location>
</feature>
<dbReference type="AlphaFoldDB" id="A0A8D0V0W1"/>
<dbReference type="InterPro" id="IPR011050">
    <property type="entry name" value="Pectin_lyase_fold/virulence"/>
</dbReference>
<sequence>MEAGGLPLELWRMILAYLPLPDLGRCSLVCRAWYELILSLDRTRWRQLYLGCIECRHPNWPNQPDVEPASWREAFKQHYLASKTWTKNAPILETSVCFSLFRRRRTRRTLSVGPGHEFHSLGSALAMSSLFDRILLFPGLHEEQGEIILKVPVEIVGHGKLGEVALLASIDQQCSTTRLCNLVFMPAWFSPFMFKTTSGHVQFDNCNFENGHIQVHGPGTCQVKFCTFKNTHVFLHNVPLCVLENCEFVGSENNSVTVEGHPSSEKNWAYTYLLGLIKSSPSVLPAEDSDSVMALDLESRDQAWSPRTCGMVIEGSQSPTSPASSPPKAGAREAEVGSDGERVARTPDSSDGGLSPSSEDEDEDQLTYRLSYQVQGPRPVLGGSFLGPPLPGASIQLPSCLVLNSLQQELQRDREAMALASSVQGCLIRKCLFQDGKGGVFVCSYGRAKMEGNVFRNLTYAVRCIHNSKCNQIHHGLRSGIVVLGNGKGIIRNNQIFSNKEAGIYILYHGNPIVSRNHIFRGHAAGIAVNENGRGLITENVIRENQWGGVDIRRGGVPALRSNLICFGYSDGVVVGDEGKGLIEGNTIYANKGCGVWMMSSSLPHVTSNHVSYNGLYGLAVFSQKDGSGEFPGGHGAQENFSEDGDAILWEPEPEKDDDPLRRPVTVALIESNSVNHNGASGLYVQSSEALHVITNVIHANGDRGITVAQSSQLTRMANNSISCNRQSGVKVEAQCKVELRGNGIYDNRGHGIITKGDSTVVIENDIIGNRGSGLQLLPTSDTKVIKNRIHSFRAYGIAVQGHAKALVQENIIFQGKSNKTIFQQIPSNQECIVQNNKFLVFKKKSDTWRLVNPPARPHLENSLRGPSAAHSGQKVTAMATRITAHVEGGYHSKRSIFCTIL</sequence>
<dbReference type="Ensembl" id="ENSSSCT00025099949.1">
    <property type="protein sequence ID" value="ENSSSCP00025044082.1"/>
    <property type="gene ID" value="ENSSSCG00025072632.1"/>
</dbReference>
<feature type="compositionally biased region" description="Low complexity" evidence="4">
    <location>
        <begin position="316"/>
        <end position="327"/>
    </location>
</feature>
<organism evidence="6 7">
    <name type="scientific">Sus scrofa</name>
    <name type="common">Pig</name>
    <dbReference type="NCBI Taxonomy" id="9823"/>
    <lineage>
        <taxon>Eukaryota</taxon>
        <taxon>Metazoa</taxon>
        <taxon>Chordata</taxon>
        <taxon>Craniata</taxon>
        <taxon>Vertebrata</taxon>
        <taxon>Euteleostomi</taxon>
        <taxon>Mammalia</taxon>
        <taxon>Eutheria</taxon>
        <taxon>Laurasiatheria</taxon>
        <taxon>Artiodactyla</taxon>
        <taxon>Suina</taxon>
        <taxon>Suidae</taxon>
        <taxon>Sus</taxon>
    </lineage>
</organism>
<dbReference type="InterPro" id="IPR006626">
    <property type="entry name" value="PbH1"/>
</dbReference>
<dbReference type="SMART" id="SM00256">
    <property type="entry name" value="FBOX"/>
    <property type="match status" value="1"/>
</dbReference>
<dbReference type="SMART" id="SM00722">
    <property type="entry name" value="CASH"/>
    <property type="match status" value="2"/>
</dbReference>
<evidence type="ECO:0000259" key="5">
    <source>
        <dbReference type="PROSITE" id="PS50181"/>
    </source>
</evidence>
<dbReference type="SUPFAM" id="SSF81383">
    <property type="entry name" value="F-box domain"/>
    <property type="match status" value="1"/>
</dbReference>
<gene>
    <name evidence="6" type="primary">FBXO10</name>
</gene>
<evidence type="ECO:0000256" key="1">
    <source>
        <dbReference type="ARBA" id="ARBA00004906"/>
    </source>
</evidence>
<proteinExistence type="predicted"/>
<dbReference type="FunFam" id="1.20.1280.50:FF:000009">
    <property type="entry name" value="F-box only protein 10"/>
    <property type="match status" value="1"/>
</dbReference>
<name>A0A8D0V0W1_PIG</name>
<keyword evidence="2" id="KW-0677">Repeat</keyword>
<dbReference type="PANTHER" id="PTHR22990:SF15">
    <property type="entry name" value="F-BOX ONLY PROTEIN 10"/>
    <property type="match status" value="1"/>
</dbReference>
<dbReference type="SMART" id="SM00710">
    <property type="entry name" value="PbH1"/>
    <property type="match status" value="14"/>
</dbReference>
<dbReference type="Proteomes" id="UP000694727">
    <property type="component" value="Unplaced"/>
</dbReference>
<dbReference type="NCBIfam" id="TIGR03804">
    <property type="entry name" value="para_beta_helix"/>
    <property type="match status" value="1"/>
</dbReference>
<dbReference type="SUPFAM" id="SSF51126">
    <property type="entry name" value="Pectin lyase-like"/>
    <property type="match status" value="2"/>
</dbReference>
<feature type="compositionally biased region" description="Basic and acidic residues" evidence="4">
    <location>
        <begin position="330"/>
        <end position="345"/>
    </location>
</feature>
<dbReference type="FunFam" id="2.160.20.10:FF:000022">
    <property type="entry name" value="F-box only protein 10"/>
    <property type="match status" value="1"/>
</dbReference>
<evidence type="ECO:0000256" key="2">
    <source>
        <dbReference type="ARBA" id="ARBA00022737"/>
    </source>
</evidence>
<dbReference type="InterPro" id="IPR012334">
    <property type="entry name" value="Pectin_lyas_fold"/>
</dbReference>
<protein>
    <recommendedName>
        <fullName evidence="5">F-box domain-containing protein</fullName>
    </recommendedName>
</protein>
<accession>A0A8D0V0W1</accession>
<evidence type="ECO:0000313" key="7">
    <source>
        <dbReference type="Proteomes" id="UP000694727"/>
    </source>
</evidence>
<dbReference type="InterPro" id="IPR036047">
    <property type="entry name" value="F-box-like_dom_sf"/>
</dbReference>
<dbReference type="InterPro" id="IPR051550">
    <property type="entry name" value="SCF-Subunits/Alg-Epimerases"/>
</dbReference>
<dbReference type="Pfam" id="PF05048">
    <property type="entry name" value="NosD"/>
    <property type="match status" value="1"/>
</dbReference>
<comment type="pathway">
    <text evidence="1">Protein modification; protein ubiquitination.</text>
</comment>
<dbReference type="InterPro" id="IPR001810">
    <property type="entry name" value="F-box_dom"/>
</dbReference>
<dbReference type="FunFam" id="2.160.20.10:FF:000017">
    <property type="entry name" value="F-box only protein 10"/>
    <property type="match status" value="1"/>
</dbReference>
<dbReference type="Pfam" id="PF00646">
    <property type="entry name" value="F-box"/>
    <property type="match status" value="1"/>
</dbReference>
<keyword evidence="3" id="KW-0833">Ubl conjugation pathway</keyword>
<dbReference type="InterPro" id="IPR006633">
    <property type="entry name" value="Carb-bd_sugar_hydrolysis-dom"/>
</dbReference>